<gene>
    <name evidence="2" type="ORF">IAC47_03220</name>
</gene>
<dbReference type="Proteomes" id="UP000824267">
    <property type="component" value="Unassembled WGS sequence"/>
</dbReference>
<evidence type="ECO:0000313" key="3">
    <source>
        <dbReference type="Proteomes" id="UP000824267"/>
    </source>
</evidence>
<organism evidence="2 3">
    <name type="scientific">Candidatus Onthomorpha intestinigallinarum</name>
    <dbReference type="NCBI Taxonomy" id="2840880"/>
    <lineage>
        <taxon>Bacteria</taxon>
        <taxon>Pseudomonadati</taxon>
        <taxon>Bacteroidota</taxon>
        <taxon>Bacteroidia</taxon>
        <taxon>Bacteroidales</taxon>
        <taxon>Candidatus Onthomorpha</taxon>
    </lineage>
</organism>
<evidence type="ECO:0000259" key="1">
    <source>
        <dbReference type="Pfam" id="PF00534"/>
    </source>
</evidence>
<dbReference type="PANTHER" id="PTHR12526:SF630">
    <property type="entry name" value="GLYCOSYLTRANSFERASE"/>
    <property type="match status" value="1"/>
</dbReference>
<dbReference type="InterPro" id="IPR001296">
    <property type="entry name" value="Glyco_trans_1"/>
</dbReference>
<reference evidence="2" key="2">
    <citation type="submission" date="2021-04" db="EMBL/GenBank/DDBJ databases">
        <authorList>
            <person name="Gilroy R."/>
        </authorList>
    </citation>
    <scope>NUCLEOTIDE SEQUENCE</scope>
    <source>
        <strain evidence="2">Gambia16-930</strain>
    </source>
</reference>
<dbReference type="Gene3D" id="3.40.50.2000">
    <property type="entry name" value="Glycogen Phosphorylase B"/>
    <property type="match status" value="1"/>
</dbReference>
<protein>
    <submittedName>
        <fullName evidence="2">Glycosyltransferase family 4 protein</fullName>
    </submittedName>
</protein>
<sequence>MKNMKGHTKKVVVFGYFGFVTDQRDGQTIKTRSIYELLKTKKKLKVEYVDSQEIRYKKYLVFSLLRKLIECDFLVIIPAYNNLKKVFPVCYCLSKIFGFKIIHIGVGGWLDKYLEKLPSAYTKMLKNISVNLLQTQITVDNLIDNLGFDNVGVIPNFRNTVINSFDIRSMGNCLELVFMARVNIKKGLDTMEQLAFKLRETGFDKKINITFYGPFGSETDKFFMEEHLVQPFPNVNYKGSLSPKDIHFTLRNYDVMIFPTHYFTEGFPGTVLDAFQAGLPVIATAWQHSKQFIKDGVDGYLVDFEKPMPALYERIIELYNAPDNLLRMKKAAYEESLNYTPRAAWNILSKYFN</sequence>
<dbReference type="AlphaFoldDB" id="A0A9D1UH75"/>
<reference evidence="2" key="1">
    <citation type="journal article" date="2021" name="PeerJ">
        <title>Extensive microbial diversity within the chicken gut microbiome revealed by metagenomics and culture.</title>
        <authorList>
            <person name="Gilroy R."/>
            <person name="Ravi A."/>
            <person name="Getino M."/>
            <person name="Pursley I."/>
            <person name="Horton D.L."/>
            <person name="Alikhan N.F."/>
            <person name="Baker D."/>
            <person name="Gharbi K."/>
            <person name="Hall N."/>
            <person name="Watson M."/>
            <person name="Adriaenssens E.M."/>
            <person name="Foster-Nyarko E."/>
            <person name="Jarju S."/>
            <person name="Secka A."/>
            <person name="Antonio M."/>
            <person name="Oren A."/>
            <person name="Chaudhuri R.R."/>
            <person name="La Ragione R."/>
            <person name="Hildebrand F."/>
            <person name="Pallen M.J."/>
        </authorList>
    </citation>
    <scope>NUCLEOTIDE SEQUENCE</scope>
    <source>
        <strain evidence="2">Gambia16-930</strain>
    </source>
</reference>
<dbReference type="Pfam" id="PF00534">
    <property type="entry name" value="Glycos_transf_1"/>
    <property type="match status" value="1"/>
</dbReference>
<dbReference type="EMBL" id="DXGG01000111">
    <property type="protein sequence ID" value="HIW87268.1"/>
    <property type="molecule type" value="Genomic_DNA"/>
</dbReference>
<dbReference type="PANTHER" id="PTHR12526">
    <property type="entry name" value="GLYCOSYLTRANSFERASE"/>
    <property type="match status" value="1"/>
</dbReference>
<feature type="domain" description="Glycosyl transferase family 1" evidence="1">
    <location>
        <begin position="175"/>
        <end position="334"/>
    </location>
</feature>
<accession>A0A9D1UH75</accession>
<evidence type="ECO:0000313" key="2">
    <source>
        <dbReference type="EMBL" id="HIW87268.1"/>
    </source>
</evidence>
<proteinExistence type="predicted"/>
<dbReference type="CDD" id="cd03801">
    <property type="entry name" value="GT4_PimA-like"/>
    <property type="match status" value="1"/>
</dbReference>
<dbReference type="SUPFAM" id="SSF53756">
    <property type="entry name" value="UDP-Glycosyltransferase/glycogen phosphorylase"/>
    <property type="match status" value="1"/>
</dbReference>
<dbReference type="GO" id="GO:0016757">
    <property type="term" value="F:glycosyltransferase activity"/>
    <property type="evidence" value="ECO:0007669"/>
    <property type="project" value="InterPro"/>
</dbReference>
<comment type="caution">
    <text evidence="2">The sequence shown here is derived from an EMBL/GenBank/DDBJ whole genome shotgun (WGS) entry which is preliminary data.</text>
</comment>
<name>A0A9D1UH75_9BACT</name>